<dbReference type="EMBL" id="JAHLPM010000001">
    <property type="protein sequence ID" value="MBU5436742.1"/>
    <property type="molecule type" value="Genomic_DNA"/>
</dbReference>
<accession>A0ABS6E1G0</accession>
<dbReference type="Pfam" id="PF01451">
    <property type="entry name" value="LMWPc"/>
    <property type="match status" value="1"/>
</dbReference>
<protein>
    <submittedName>
        <fullName evidence="2">Low molecular weight protein arginine phosphatase</fullName>
    </submittedName>
</protein>
<evidence type="ECO:0000313" key="2">
    <source>
        <dbReference type="EMBL" id="MBU5436742.1"/>
    </source>
</evidence>
<proteinExistence type="predicted"/>
<gene>
    <name evidence="2" type="ORF">KQI42_01910</name>
</gene>
<dbReference type="PANTHER" id="PTHR11717">
    <property type="entry name" value="LOW MOLECULAR WEIGHT PROTEIN TYROSINE PHOSPHATASE"/>
    <property type="match status" value="1"/>
</dbReference>
<feature type="domain" description="Phosphotyrosine protein phosphatase I" evidence="1">
    <location>
        <begin position="1"/>
        <end position="145"/>
    </location>
</feature>
<evidence type="ECO:0000259" key="1">
    <source>
        <dbReference type="SMART" id="SM00226"/>
    </source>
</evidence>
<reference evidence="2 3" key="1">
    <citation type="submission" date="2021-06" db="EMBL/GenBank/DDBJ databases">
        <authorList>
            <person name="Sun Q."/>
            <person name="Li D."/>
        </authorList>
    </citation>
    <scope>NUCLEOTIDE SEQUENCE [LARGE SCALE GENOMIC DNA]</scope>
    <source>
        <strain evidence="2 3">MSJ-40</strain>
    </source>
</reference>
<sequence length="148" mass="16576">MNVLFVCTGNTCRSPMAEGILRDMAEKKGMEITVKSAGVFAYDGEKASREAIEVMEYSGIDISNHRASLVHKKLMEEADLIITMSYSHKDVLIRKFPFAKEKIFTLKEYAYGVDGDVIDPFGRGIAAYSRTKNELTDSINQLIVKLND</sequence>
<dbReference type="PANTHER" id="PTHR11717:SF31">
    <property type="entry name" value="LOW MOLECULAR WEIGHT PROTEIN-TYROSINE-PHOSPHATASE ETP-RELATED"/>
    <property type="match status" value="1"/>
</dbReference>
<dbReference type="InterPro" id="IPR023485">
    <property type="entry name" value="Ptyr_pPase"/>
</dbReference>
<dbReference type="SMART" id="SM00226">
    <property type="entry name" value="LMWPc"/>
    <property type="match status" value="1"/>
</dbReference>
<dbReference type="RefSeq" id="WP_216516169.1">
    <property type="nucleotide sequence ID" value="NZ_JAHLPM010000001.1"/>
</dbReference>
<dbReference type="InterPro" id="IPR050438">
    <property type="entry name" value="LMW_PTPase"/>
</dbReference>
<name>A0ABS6E1G0_9FIRM</name>
<keyword evidence="3" id="KW-1185">Reference proteome</keyword>
<dbReference type="CDD" id="cd16344">
    <property type="entry name" value="LMWPAP"/>
    <property type="match status" value="1"/>
</dbReference>
<evidence type="ECO:0000313" key="3">
    <source>
        <dbReference type="Proteomes" id="UP000749471"/>
    </source>
</evidence>
<organism evidence="2 3">
    <name type="scientific">Tissierella simiarum</name>
    <dbReference type="NCBI Taxonomy" id="2841534"/>
    <lineage>
        <taxon>Bacteria</taxon>
        <taxon>Bacillati</taxon>
        <taxon>Bacillota</taxon>
        <taxon>Tissierellia</taxon>
        <taxon>Tissierellales</taxon>
        <taxon>Tissierellaceae</taxon>
        <taxon>Tissierella</taxon>
    </lineage>
</organism>
<comment type="caution">
    <text evidence="2">The sequence shown here is derived from an EMBL/GenBank/DDBJ whole genome shotgun (WGS) entry which is preliminary data.</text>
</comment>
<dbReference type="Proteomes" id="UP000749471">
    <property type="component" value="Unassembled WGS sequence"/>
</dbReference>